<keyword evidence="1" id="KW-0472">Membrane</keyword>
<proteinExistence type="predicted"/>
<keyword evidence="4" id="KW-1185">Reference proteome</keyword>
<dbReference type="Gene3D" id="3.30.565.10">
    <property type="entry name" value="Histidine kinase-like ATPase, C-terminal domain"/>
    <property type="match status" value="1"/>
</dbReference>
<feature type="transmembrane region" description="Helical" evidence="1">
    <location>
        <begin position="87"/>
        <end position="108"/>
    </location>
</feature>
<dbReference type="Proteomes" id="UP000030428">
    <property type="component" value="Unassembled WGS sequence"/>
</dbReference>
<sequence>MNTPIKSSDDNLFLPNSCDVYTVFLGILVTELLAFVFVLVPLTDWDYTKIVTDLAMVSLFMQWVTLGSMGLLCLIRRWLSHNNNMAAFISYLLILMMTWLITEIAWQLNLSSSNHYLLFLGRNLGISAIISAIALRYFYVQFQWKKETDANANSRAQALQARIRPHFLFNSMNTIASLIRFQPEKAEYVVEEFAELFRASLTDTKTFVTFKKELTLCQQYLDIEALRLAERLQLVWKVDNIPEDALIPLFSLQPLLENAIYHGIQPLEEGGTVTICGLFDGKQIQLIVENPLAASLSPHQGNRIAQKNIQQRLLVFYGNQAKLSVQRKTDTYRVIMSLPYKNEYDENSYRR</sequence>
<dbReference type="InterPro" id="IPR010559">
    <property type="entry name" value="Sig_transdc_His_kin_internal"/>
</dbReference>
<dbReference type="GO" id="GO:0016020">
    <property type="term" value="C:membrane"/>
    <property type="evidence" value="ECO:0007669"/>
    <property type="project" value="InterPro"/>
</dbReference>
<accession>A0A4E0RU76</accession>
<dbReference type="PANTHER" id="PTHR34220:SF7">
    <property type="entry name" value="SENSOR HISTIDINE KINASE YPDA"/>
    <property type="match status" value="1"/>
</dbReference>
<keyword evidence="1" id="KW-0812">Transmembrane</keyword>
<feature type="transmembrane region" description="Helical" evidence="1">
    <location>
        <begin position="54"/>
        <end position="75"/>
    </location>
</feature>
<feature type="domain" description="Signal transduction histidine kinase internal region" evidence="2">
    <location>
        <begin position="155"/>
        <end position="232"/>
    </location>
</feature>
<feature type="transmembrane region" description="Helical" evidence="1">
    <location>
        <begin position="20"/>
        <end position="42"/>
    </location>
</feature>
<protein>
    <recommendedName>
        <fullName evidence="2">Signal transduction histidine kinase internal region domain-containing protein</fullName>
    </recommendedName>
</protein>
<evidence type="ECO:0000256" key="1">
    <source>
        <dbReference type="SAM" id="Phobius"/>
    </source>
</evidence>
<dbReference type="Pfam" id="PF06580">
    <property type="entry name" value="His_kinase"/>
    <property type="match status" value="1"/>
</dbReference>
<dbReference type="PANTHER" id="PTHR34220">
    <property type="entry name" value="SENSOR HISTIDINE KINASE YPDA"/>
    <property type="match status" value="1"/>
</dbReference>
<dbReference type="InterPro" id="IPR050640">
    <property type="entry name" value="Bact_2-comp_sensor_kinase"/>
</dbReference>
<evidence type="ECO:0000313" key="4">
    <source>
        <dbReference type="Proteomes" id="UP000030428"/>
    </source>
</evidence>
<comment type="caution">
    <text evidence="3">The sequence shown here is derived from an EMBL/GenBank/DDBJ whole genome shotgun (WGS) entry which is preliminary data.</text>
</comment>
<gene>
    <name evidence="3" type="ORF">PN36_02895</name>
</gene>
<feature type="transmembrane region" description="Helical" evidence="1">
    <location>
        <begin position="120"/>
        <end position="139"/>
    </location>
</feature>
<evidence type="ECO:0000259" key="2">
    <source>
        <dbReference type="Pfam" id="PF06580"/>
    </source>
</evidence>
<evidence type="ECO:0000313" key="3">
    <source>
        <dbReference type="EMBL" id="TGO03634.1"/>
    </source>
</evidence>
<dbReference type="EMBL" id="JSZA02000009">
    <property type="protein sequence ID" value="TGO03634.1"/>
    <property type="molecule type" value="Genomic_DNA"/>
</dbReference>
<keyword evidence="1" id="KW-1133">Transmembrane helix</keyword>
<dbReference type="GO" id="GO:0000155">
    <property type="term" value="F:phosphorelay sensor kinase activity"/>
    <property type="evidence" value="ECO:0007669"/>
    <property type="project" value="InterPro"/>
</dbReference>
<organism evidence="3 4">
    <name type="scientific">Candidatus Thiomargarita nelsonii</name>
    <dbReference type="NCBI Taxonomy" id="1003181"/>
    <lineage>
        <taxon>Bacteria</taxon>
        <taxon>Pseudomonadati</taxon>
        <taxon>Pseudomonadota</taxon>
        <taxon>Gammaproteobacteria</taxon>
        <taxon>Thiotrichales</taxon>
        <taxon>Thiotrichaceae</taxon>
        <taxon>Thiomargarita</taxon>
    </lineage>
</organism>
<name>A0A4E0RU76_9GAMM</name>
<reference evidence="3 4" key="1">
    <citation type="journal article" date="2016" name="Front. Microbiol.">
        <title>Single-Cell (Meta-)Genomics of a Dimorphic Candidatus Thiomargarita nelsonii Reveals Genomic Plasticity.</title>
        <authorList>
            <person name="Flood B.E."/>
            <person name="Fliss P."/>
            <person name="Jones D.S."/>
            <person name="Dick G.J."/>
            <person name="Jain S."/>
            <person name="Kaster A.K."/>
            <person name="Winkel M."/>
            <person name="Mussmann M."/>
            <person name="Bailey J."/>
        </authorList>
    </citation>
    <scope>NUCLEOTIDE SEQUENCE [LARGE SCALE GENOMIC DNA]</scope>
    <source>
        <strain evidence="3">Hydrate Ridge</strain>
    </source>
</reference>
<dbReference type="InterPro" id="IPR036890">
    <property type="entry name" value="HATPase_C_sf"/>
</dbReference>
<dbReference type="AlphaFoldDB" id="A0A4E0RU76"/>